<name>A0A916U3M0_9BURK</name>
<evidence type="ECO:0000313" key="1">
    <source>
        <dbReference type="EMBL" id="GGC58048.1"/>
    </source>
</evidence>
<reference evidence="1" key="2">
    <citation type="submission" date="2020-09" db="EMBL/GenBank/DDBJ databases">
        <authorList>
            <person name="Sun Q."/>
            <person name="Zhou Y."/>
        </authorList>
    </citation>
    <scope>NUCLEOTIDE SEQUENCE</scope>
    <source>
        <strain evidence="1">CGMCC 1.10998</strain>
    </source>
</reference>
<protein>
    <recommendedName>
        <fullName evidence="3">Zinc dependent phospholipase C</fullName>
    </recommendedName>
</protein>
<evidence type="ECO:0000313" key="2">
    <source>
        <dbReference type="Proteomes" id="UP000637423"/>
    </source>
</evidence>
<accession>A0A916U3M0</accession>
<dbReference type="Proteomes" id="UP000637423">
    <property type="component" value="Unassembled WGS sequence"/>
</dbReference>
<gene>
    <name evidence="1" type="ORF">GCM10011396_01070</name>
</gene>
<evidence type="ECO:0008006" key="3">
    <source>
        <dbReference type="Google" id="ProtNLM"/>
    </source>
</evidence>
<dbReference type="EMBL" id="BMED01000001">
    <property type="protein sequence ID" value="GGC58048.1"/>
    <property type="molecule type" value="Genomic_DNA"/>
</dbReference>
<proteinExistence type="predicted"/>
<sequence length="533" mass="58563">MAHLSNIALAIGKLLGLGIFFISSTVWAYGWTGHARVLEQEWNTLTSNPCAGNSGNSSPNQKTKALDFSNPDIAASAVLGAIFSDIGYAQKDTEEFSDLMHYVGTGEFANTLRAITCSTPRSDSLLAFMVGFRSHSIADRFGHFEGTNVATAMLSQSIAVKGLYRAPYELDIQTHKNLEMVTFTIFDLRYGSTSLLRHFIESGHDEKLIEPLISLIREAILQTYKNSAAQLVPTVPTIPTALQIKKYMDAVRGVVCKTVSEVYEKQPDIPNINETRASCKKSLDARSIKDWDLPAGMDWKQFIARGVYWSWNDHLRSIYEGSIQVVRDKLLESNNKDFANYNLDTNMPSVGGQYKHADNAFLQRQGQVVATAISQCQSGDVIPKVKTALKSFQGFQEAGVCVRGFMESKAVSSSCHDLLHTPEFEFILGTWLPDLARPIGMIGNASACTSEKIEIFGKQLRMSKDCTITSGIPINMMEGALACLENGGQIKKAGSSAIGPLTLYPLLPPADVAERLRMEPRKGKINPADGLYH</sequence>
<dbReference type="AlphaFoldDB" id="A0A916U3M0"/>
<reference evidence="1" key="1">
    <citation type="journal article" date="2014" name="Int. J. Syst. Evol. Microbiol.">
        <title>Complete genome sequence of Corynebacterium casei LMG S-19264T (=DSM 44701T), isolated from a smear-ripened cheese.</title>
        <authorList>
            <consortium name="US DOE Joint Genome Institute (JGI-PGF)"/>
            <person name="Walter F."/>
            <person name="Albersmeier A."/>
            <person name="Kalinowski J."/>
            <person name="Ruckert C."/>
        </authorList>
    </citation>
    <scope>NUCLEOTIDE SEQUENCE</scope>
    <source>
        <strain evidence="1">CGMCC 1.10998</strain>
    </source>
</reference>
<organism evidence="1 2">
    <name type="scientific">Undibacterium terreum</name>
    <dbReference type="NCBI Taxonomy" id="1224302"/>
    <lineage>
        <taxon>Bacteria</taxon>
        <taxon>Pseudomonadati</taxon>
        <taxon>Pseudomonadota</taxon>
        <taxon>Betaproteobacteria</taxon>
        <taxon>Burkholderiales</taxon>
        <taxon>Oxalobacteraceae</taxon>
        <taxon>Undibacterium</taxon>
    </lineage>
</organism>
<keyword evidence="2" id="KW-1185">Reference proteome</keyword>
<comment type="caution">
    <text evidence="1">The sequence shown here is derived from an EMBL/GenBank/DDBJ whole genome shotgun (WGS) entry which is preliminary data.</text>
</comment>
<dbReference type="RefSeq" id="WP_188564053.1">
    <property type="nucleotide sequence ID" value="NZ_BMED01000001.1"/>
</dbReference>